<feature type="non-terminal residue" evidence="2">
    <location>
        <position position="28"/>
    </location>
</feature>
<accession>A0A382N5V2</accession>
<protein>
    <submittedName>
        <fullName evidence="2">Uncharacterized protein</fullName>
    </submittedName>
</protein>
<feature type="compositionally biased region" description="Low complexity" evidence="1">
    <location>
        <begin position="7"/>
        <end position="28"/>
    </location>
</feature>
<dbReference type="AlphaFoldDB" id="A0A382N5V2"/>
<evidence type="ECO:0000256" key="1">
    <source>
        <dbReference type="SAM" id="MobiDB-lite"/>
    </source>
</evidence>
<gene>
    <name evidence="2" type="ORF">METZ01_LOCUS309413</name>
</gene>
<proteinExistence type="predicted"/>
<sequence length="28" mass="2779">RSRASAERAPTTASTSTSKPSTSPSVAS</sequence>
<name>A0A382N5V2_9ZZZZ</name>
<feature type="non-terminal residue" evidence="2">
    <location>
        <position position="1"/>
    </location>
</feature>
<organism evidence="2">
    <name type="scientific">marine metagenome</name>
    <dbReference type="NCBI Taxonomy" id="408172"/>
    <lineage>
        <taxon>unclassified sequences</taxon>
        <taxon>metagenomes</taxon>
        <taxon>ecological metagenomes</taxon>
    </lineage>
</organism>
<evidence type="ECO:0000313" key="2">
    <source>
        <dbReference type="EMBL" id="SVC56559.1"/>
    </source>
</evidence>
<reference evidence="2" key="1">
    <citation type="submission" date="2018-05" db="EMBL/GenBank/DDBJ databases">
        <authorList>
            <person name="Lanie J.A."/>
            <person name="Ng W.-L."/>
            <person name="Kazmierczak K.M."/>
            <person name="Andrzejewski T.M."/>
            <person name="Davidsen T.M."/>
            <person name="Wayne K.J."/>
            <person name="Tettelin H."/>
            <person name="Glass J.I."/>
            <person name="Rusch D."/>
            <person name="Podicherti R."/>
            <person name="Tsui H.-C.T."/>
            <person name="Winkler M.E."/>
        </authorList>
    </citation>
    <scope>NUCLEOTIDE SEQUENCE</scope>
</reference>
<feature type="region of interest" description="Disordered" evidence="1">
    <location>
        <begin position="1"/>
        <end position="28"/>
    </location>
</feature>
<dbReference type="EMBL" id="UINC01098212">
    <property type="protein sequence ID" value="SVC56559.1"/>
    <property type="molecule type" value="Genomic_DNA"/>
</dbReference>